<dbReference type="RefSeq" id="WP_115853030.1">
    <property type="nucleotide sequence ID" value="NZ_QRDJ01000006.1"/>
</dbReference>
<evidence type="ECO:0000259" key="2">
    <source>
        <dbReference type="Pfam" id="PF21028"/>
    </source>
</evidence>
<keyword evidence="4" id="KW-1185">Reference proteome</keyword>
<gene>
    <name evidence="3" type="ORF">C8D72_0760</name>
</gene>
<evidence type="ECO:0000313" key="3">
    <source>
        <dbReference type="EMBL" id="REC96087.1"/>
    </source>
</evidence>
<dbReference type="EMBL" id="QRDJ01000006">
    <property type="protein sequence ID" value="REC96087.1"/>
    <property type="molecule type" value="Genomic_DNA"/>
</dbReference>
<sequence>MSLERLLTVQTDDQPLPLERWNPALSGELDILVDRWGAWWHEGAAVEHPRVLRALSRLLRREKDGHYYLVTPVEKWRIRVEDYPLLIVDAACQKMPGGDSCWVLTTQTGEHATLNGDCCLVTDEDTEIPRVNLRHGLSARLSRQCWYHLVEQAECVEDDQGRLHMGLHSGGHWHALGAPMDADDIQTPPS</sequence>
<dbReference type="OrthoDB" id="3078366at2"/>
<proteinExistence type="predicted"/>
<reference evidence="3 4" key="1">
    <citation type="submission" date="2018-07" db="EMBL/GenBank/DDBJ databases">
        <title>Genomic Encyclopedia of Type Strains, Phase IV (KMG-IV): sequencing the most valuable type-strain genomes for metagenomic binning, comparative biology and taxonomic classification.</title>
        <authorList>
            <person name="Goeker M."/>
        </authorList>
    </citation>
    <scope>NUCLEOTIDE SEQUENCE [LARGE SCALE GENOMIC DNA]</scope>
    <source>
        <strain evidence="3 4">DSM 14324</strain>
    </source>
</reference>
<organism evidence="3 4">
    <name type="scientific">Kushneria indalinina DSM 14324</name>
    <dbReference type="NCBI Taxonomy" id="1122140"/>
    <lineage>
        <taxon>Bacteria</taxon>
        <taxon>Pseudomonadati</taxon>
        <taxon>Pseudomonadota</taxon>
        <taxon>Gammaproteobacteria</taxon>
        <taxon>Oceanospirillales</taxon>
        <taxon>Halomonadaceae</taxon>
        <taxon>Kushneria</taxon>
    </lineage>
</organism>
<dbReference type="Gene3D" id="2.30.270.10">
    <property type="entry name" value="duf1285 protein"/>
    <property type="match status" value="1"/>
</dbReference>
<dbReference type="InterPro" id="IPR023361">
    <property type="entry name" value="DUF1285_beta_roll_sf"/>
</dbReference>
<dbReference type="Pfam" id="PF21028">
    <property type="entry name" value="DUF1285_C"/>
    <property type="match status" value="1"/>
</dbReference>
<evidence type="ECO:0000313" key="4">
    <source>
        <dbReference type="Proteomes" id="UP000256334"/>
    </source>
</evidence>
<name>A0A3D9DZ67_9GAMM</name>
<dbReference type="AlphaFoldDB" id="A0A3D9DZ67"/>
<dbReference type="Gene3D" id="3.10.540.10">
    <property type="entry name" value="duf1285 like domain"/>
    <property type="match status" value="1"/>
</dbReference>
<dbReference type="InterPro" id="IPR048341">
    <property type="entry name" value="DUF1285_N"/>
</dbReference>
<evidence type="ECO:0008006" key="5">
    <source>
        <dbReference type="Google" id="ProtNLM"/>
    </source>
</evidence>
<protein>
    <recommendedName>
        <fullName evidence="5">DUF1285 domain-containing protein</fullName>
    </recommendedName>
</protein>
<feature type="domain" description="DUF1285" evidence="1">
    <location>
        <begin position="17"/>
        <end position="82"/>
    </location>
</feature>
<feature type="domain" description="DUF1285" evidence="2">
    <location>
        <begin position="84"/>
        <end position="176"/>
    </location>
</feature>
<evidence type="ECO:0000259" key="1">
    <source>
        <dbReference type="Pfam" id="PF06938"/>
    </source>
</evidence>
<dbReference type="InterPro" id="IPR048342">
    <property type="entry name" value="DUF1285_C"/>
</dbReference>
<dbReference type="Pfam" id="PF06938">
    <property type="entry name" value="DUF1285_N"/>
    <property type="match status" value="1"/>
</dbReference>
<comment type="caution">
    <text evidence="3">The sequence shown here is derived from an EMBL/GenBank/DDBJ whole genome shotgun (WGS) entry which is preliminary data.</text>
</comment>
<accession>A0A3D9DZ67</accession>
<dbReference type="Proteomes" id="UP000256334">
    <property type="component" value="Unassembled WGS sequence"/>
</dbReference>